<dbReference type="AlphaFoldDB" id="A0A9Q3DAJ6"/>
<dbReference type="EMBL" id="AVOT02014102">
    <property type="protein sequence ID" value="MBW0497293.1"/>
    <property type="molecule type" value="Genomic_DNA"/>
</dbReference>
<gene>
    <name evidence="1" type="ORF">O181_037008</name>
</gene>
<sequence length="183" mass="20956">MHPVLKVAGVVHIWHYLPLCTIFAQQFNGEIFRTKFHYSKINVPTYNTHFEGGLFSSSVWQSMAAIKRLFKDPNHLALQELGWQFNSGLLKVPFLTGITSFQSVFKAESTSASLGKFNWSIQVILKYPVWPWANSFPLCQFSPTVQFSRCPELYWSNSDNTASDSPSRISPSAFHIYWPPFIT</sequence>
<name>A0A9Q3DAJ6_9BASI</name>
<dbReference type="Proteomes" id="UP000765509">
    <property type="component" value="Unassembled WGS sequence"/>
</dbReference>
<keyword evidence="2" id="KW-1185">Reference proteome</keyword>
<reference evidence="1" key="1">
    <citation type="submission" date="2021-03" db="EMBL/GenBank/DDBJ databases">
        <title>Draft genome sequence of rust myrtle Austropuccinia psidii MF-1, a brazilian biotype.</title>
        <authorList>
            <person name="Quecine M.C."/>
            <person name="Pachon D.M.R."/>
            <person name="Bonatelli M.L."/>
            <person name="Correr F.H."/>
            <person name="Franceschini L.M."/>
            <person name="Leite T.F."/>
            <person name="Margarido G.R.A."/>
            <person name="Almeida C.A."/>
            <person name="Ferrarezi J.A."/>
            <person name="Labate C.A."/>
        </authorList>
    </citation>
    <scope>NUCLEOTIDE SEQUENCE</scope>
    <source>
        <strain evidence="1">MF-1</strain>
    </source>
</reference>
<accession>A0A9Q3DAJ6</accession>
<proteinExistence type="predicted"/>
<protein>
    <submittedName>
        <fullName evidence="1">Uncharacterized protein</fullName>
    </submittedName>
</protein>
<evidence type="ECO:0000313" key="2">
    <source>
        <dbReference type="Proteomes" id="UP000765509"/>
    </source>
</evidence>
<organism evidence="1 2">
    <name type="scientific">Austropuccinia psidii MF-1</name>
    <dbReference type="NCBI Taxonomy" id="1389203"/>
    <lineage>
        <taxon>Eukaryota</taxon>
        <taxon>Fungi</taxon>
        <taxon>Dikarya</taxon>
        <taxon>Basidiomycota</taxon>
        <taxon>Pucciniomycotina</taxon>
        <taxon>Pucciniomycetes</taxon>
        <taxon>Pucciniales</taxon>
        <taxon>Sphaerophragmiaceae</taxon>
        <taxon>Austropuccinia</taxon>
    </lineage>
</organism>
<comment type="caution">
    <text evidence="1">The sequence shown here is derived from an EMBL/GenBank/DDBJ whole genome shotgun (WGS) entry which is preliminary data.</text>
</comment>
<evidence type="ECO:0000313" key="1">
    <source>
        <dbReference type="EMBL" id="MBW0497293.1"/>
    </source>
</evidence>